<dbReference type="InterPro" id="IPR020471">
    <property type="entry name" value="AKR"/>
</dbReference>
<dbReference type="RefSeq" id="WP_213123736.1">
    <property type="nucleotide sequence ID" value="NZ_JAGYPG010000001.1"/>
</dbReference>
<dbReference type="CDD" id="cd19086">
    <property type="entry name" value="AKR_AKR11C1"/>
    <property type="match status" value="1"/>
</dbReference>
<dbReference type="InterPro" id="IPR036812">
    <property type="entry name" value="NAD(P)_OxRdtase_dom_sf"/>
</dbReference>
<gene>
    <name evidence="2" type="ORF">KHA97_05695</name>
</gene>
<dbReference type="InterPro" id="IPR023210">
    <property type="entry name" value="NADP_OxRdtase_dom"/>
</dbReference>
<feature type="domain" description="NADP-dependent oxidoreductase" evidence="1">
    <location>
        <begin position="15"/>
        <end position="298"/>
    </location>
</feature>
<dbReference type="SUPFAM" id="SSF51430">
    <property type="entry name" value="NAD(P)-linked oxidoreductase"/>
    <property type="match status" value="1"/>
</dbReference>
<sequence length="308" mass="34610">MDKRQLGNSDLRVSKMGLGCMSIGTDVNKAQKIIEAALDAGINYFDTADLYDYGVNEEIVGKTLSNKREEVVIATKVGNRWNENKDGWSWDPSKAYIKEAVKKSLHRLKTEYIDLYQLHGGTIEDPIDETIQAFEELKEEGFIRYYGISSIRPNVIRKYVRDSSIISNMMQYSLLDRRPEAVMPLLKESNISIVTRGSVAKGILSDKTLGAIEAGTFNAKAYLDYSTEEIKDLIESIKAKLLPHSRSLNEVALQFNLAHETIASVVTGASSVEQLLDNIRAVNSKPLSKEEFGYLEMITKKSNYTEHI</sequence>
<organism evidence="2 3">
    <name type="scientific">Lederbergia citri</name>
    <dbReference type="NCBI Taxonomy" id="2833580"/>
    <lineage>
        <taxon>Bacteria</taxon>
        <taxon>Bacillati</taxon>
        <taxon>Bacillota</taxon>
        <taxon>Bacilli</taxon>
        <taxon>Bacillales</taxon>
        <taxon>Bacillaceae</taxon>
        <taxon>Lederbergia</taxon>
    </lineage>
</organism>
<dbReference type="PANTHER" id="PTHR43312">
    <property type="entry name" value="D-THREO-ALDOSE 1-DEHYDROGENASE"/>
    <property type="match status" value="1"/>
</dbReference>
<dbReference type="GO" id="GO:0016491">
    <property type="term" value="F:oxidoreductase activity"/>
    <property type="evidence" value="ECO:0007669"/>
    <property type="project" value="InterPro"/>
</dbReference>
<evidence type="ECO:0000313" key="3">
    <source>
        <dbReference type="Proteomes" id="UP000681414"/>
    </source>
</evidence>
<protein>
    <submittedName>
        <fullName evidence="2">Aldo/keto reductase</fullName>
    </submittedName>
</protein>
<dbReference type="InterPro" id="IPR053135">
    <property type="entry name" value="AKR2_Oxidoreductase"/>
</dbReference>
<name>A0A942TB89_9BACI</name>
<reference evidence="2 3" key="1">
    <citation type="submission" date="2021-05" db="EMBL/GenBank/DDBJ databases">
        <title>Novel Bacillus species.</title>
        <authorList>
            <person name="Liu G."/>
        </authorList>
    </citation>
    <scope>NUCLEOTIDE SEQUENCE [LARGE SCALE GENOMIC DNA]</scope>
    <source>
        <strain evidence="3">FJAT-49780</strain>
    </source>
</reference>
<evidence type="ECO:0000259" key="1">
    <source>
        <dbReference type="Pfam" id="PF00248"/>
    </source>
</evidence>
<dbReference type="Pfam" id="PF00248">
    <property type="entry name" value="Aldo_ket_red"/>
    <property type="match status" value="1"/>
</dbReference>
<dbReference type="Proteomes" id="UP000681414">
    <property type="component" value="Unassembled WGS sequence"/>
</dbReference>
<dbReference type="PRINTS" id="PR00069">
    <property type="entry name" value="ALDKETRDTASE"/>
</dbReference>
<dbReference type="AlphaFoldDB" id="A0A942TB89"/>
<dbReference type="PANTHER" id="PTHR43312:SF1">
    <property type="entry name" value="NADP-DEPENDENT OXIDOREDUCTASE DOMAIN-CONTAINING PROTEIN"/>
    <property type="match status" value="1"/>
</dbReference>
<proteinExistence type="predicted"/>
<accession>A0A942TB89</accession>
<keyword evidence="3" id="KW-1185">Reference proteome</keyword>
<evidence type="ECO:0000313" key="2">
    <source>
        <dbReference type="EMBL" id="MBS4194565.1"/>
    </source>
</evidence>
<dbReference type="EMBL" id="JAGYPG010000001">
    <property type="protein sequence ID" value="MBS4194565.1"/>
    <property type="molecule type" value="Genomic_DNA"/>
</dbReference>
<dbReference type="Gene3D" id="3.20.20.100">
    <property type="entry name" value="NADP-dependent oxidoreductase domain"/>
    <property type="match status" value="1"/>
</dbReference>
<comment type="caution">
    <text evidence="2">The sequence shown here is derived from an EMBL/GenBank/DDBJ whole genome shotgun (WGS) entry which is preliminary data.</text>
</comment>